<sequence>MKKPIPQANDFTTVITSDKKLFDLSLGELFRYRDLVFLFVKRDFVSKYKQTILGPLWAVIQPLLTTVVFTVIFGNLAKLTTSDSAVASAAVPSFLFYMAGTILWTYFSSVVSATSGTFIANSHIMGKVYFPRLAVPVSTAASNLISFGIQLVMFIVIYAVCAITGSAEFSLSPYILLVPLVIIQLMLLSMSFGIIISSLTTKYRDLAMLVGFGLQLWQYATPVAYGLTLIPDRWMTLYLLNPVTPAILTFRYAFFGVGYFSLTYYLLSWGMTLVLLAISIMLFNRIEKNFMDTV</sequence>
<dbReference type="AlphaFoldDB" id="R6USR1"/>
<keyword evidence="6 9" id="KW-0812">Transmembrane</keyword>
<evidence type="ECO:0000259" key="10">
    <source>
        <dbReference type="PROSITE" id="PS51012"/>
    </source>
</evidence>
<keyword evidence="4 9" id="KW-1003">Cell membrane</keyword>
<dbReference type="GO" id="GO:0015920">
    <property type="term" value="P:lipopolysaccharide transport"/>
    <property type="evidence" value="ECO:0007669"/>
    <property type="project" value="TreeGrafter"/>
</dbReference>
<evidence type="ECO:0000256" key="4">
    <source>
        <dbReference type="ARBA" id="ARBA00022475"/>
    </source>
</evidence>
<dbReference type="Proteomes" id="UP000017938">
    <property type="component" value="Unassembled WGS sequence"/>
</dbReference>
<evidence type="ECO:0000256" key="9">
    <source>
        <dbReference type="RuleBase" id="RU361157"/>
    </source>
</evidence>
<evidence type="ECO:0000313" key="12">
    <source>
        <dbReference type="Proteomes" id="UP000017938"/>
    </source>
</evidence>
<accession>R6USR1</accession>
<dbReference type="PROSITE" id="PS51012">
    <property type="entry name" value="ABC_TM2"/>
    <property type="match status" value="1"/>
</dbReference>
<feature type="transmembrane region" description="Helical" evidence="9">
    <location>
        <begin position="250"/>
        <end position="283"/>
    </location>
</feature>
<evidence type="ECO:0000256" key="7">
    <source>
        <dbReference type="ARBA" id="ARBA00022989"/>
    </source>
</evidence>
<dbReference type="InterPro" id="IPR047817">
    <property type="entry name" value="ABC2_TM_bact-type"/>
</dbReference>
<feature type="transmembrane region" description="Helical" evidence="9">
    <location>
        <begin position="94"/>
        <end position="120"/>
    </location>
</feature>
<evidence type="ECO:0000256" key="2">
    <source>
        <dbReference type="ARBA" id="ARBA00007783"/>
    </source>
</evidence>
<dbReference type="PANTHER" id="PTHR30413:SF8">
    <property type="entry name" value="TRANSPORT PERMEASE PROTEIN"/>
    <property type="match status" value="1"/>
</dbReference>
<name>R6USR1_9BACT</name>
<evidence type="ECO:0000256" key="8">
    <source>
        <dbReference type="ARBA" id="ARBA00023136"/>
    </source>
</evidence>
<comment type="caution">
    <text evidence="11">The sequence shown here is derived from an EMBL/GenBank/DDBJ whole genome shotgun (WGS) entry which is preliminary data.</text>
</comment>
<evidence type="ECO:0000256" key="1">
    <source>
        <dbReference type="ARBA" id="ARBA00004429"/>
    </source>
</evidence>
<organism evidence="11 12">
    <name type="scientific">Candidatus Colimorpha enterica</name>
    <dbReference type="NCBI Taxonomy" id="3083063"/>
    <lineage>
        <taxon>Bacteria</taxon>
        <taxon>Pseudomonadati</taxon>
        <taxon>Bacteroidota</taxon>
        <taxon>Bacteroidia</taxon>
        <taxon>Bacteroidales</taxon>
        <taxon>Candidatus Colimorpha</taxon>
    </lineage>
</organism>
<protein>
    <recommendedName>
        <fullName evidence="9">Transport permease protein</fullName>
    </recommendedName>
</protein>
<reference evidence="11" key="1">
    <citation type="submission" date="2012-11" db="EMBL/GenBank/DDBJ databases">
        <title>Dependencies among metagenomic species, viruses, plasmids and units of genetic variation.</title>
        <authorList>
            <person name="Nielsen H.B."/>
            <person name="Almeida M."/>
            <person name="Juncker A.S."/>
            <person name="Rasmussen S."/>
            <person name="Li J."/>
            <person name="Sunagawa S."/>
            <person name="Plichta D."/>
            <person name="Gautier L."/>
            <person name="Le Chatelier E."/>
            <person name="Peletier E."/>
            <person name="Bonde I."/>
            <person name="Nielsen T."/>
            <person name="Manichanh C."/>
            <person name="Arumugam M."/>
            <person name="Batto J."/>
            <person name="Santos M.B.Q.D."/>
            <person name="Blom N."/>
            <person name="Borruel N."/>
            <person name="Burgdorf K.S."/>
            <person name="Boumezbeur F."/>
            <person name="Casellas F."/>
            <person name="Dore J."/>
            <person name="Guarner F."/>
            <person name="Hansen T."/>
            <person name="Hildebrand F."/>
            <person name="Kaas R.S."/>
            <person name="Kennedy S."/>
            <person name="Kristiansen K."/>
            <person name="Kultima J.R."/>
            <person name="Leonard P."/>
            <person name="Levenez F."/>
            <person name="Lund O."/>
            <person name="Moumen B."/>
            <person name="Le Paslier D."/>
            <person name="Pons N."/>
            <person name="Pedersen O."/>
            <person name="Prifti E."/>
            <person name="Qin J."/>
            <person name="Raes J."/>
            <person name="Tap J."/>
            <person name="Tims S."/>
            <person name="Ussery D.W."/>
            <person name="Yamada T."/>
            <person name="MetaHit consortium"/>
            <person name="Renault P."/>
            <person name="Sicheritz-Ponten T."/>
            <person name="Bork P."/>
            <person name="Wang J."/>
            <person name="Brunak S."/>
            <person name="Ehrlich S.D."/>
        </authorList>
    </citation>
    <scope>NUCLEOTIDE SEQUENCE [LARGE SCALE GENOMIC DNA]</scope>
</reference>
<dbReference type="GO" id="GO:0005886">
    <property type="term" value="C:plasma membrane"/>
    <property type="evidence" value="ECO:0007669"/>
    <property type="project" value="UniProtKB-SubCell"/>
</dbReference>
<keyword evidence="7 9" id="KW-1133">Transmembrane helix</keyword>
<comment type="subcellular location">
    <subcellularLocation>
        <location evidence="1">Cell inner membrane</location>
        <topology evidence="1">Multi-pass membrane protein</topology>
    </subcellularLocation>
    <subcellularLocation>
        <location evidence="9">Cell membrane</location>
        <topology evidence="9">Multi-pass membrane protein</topology>
    </subcellularLocation>
</comment>
<dbReference type="Pfam" id="PF01061">
    <property type="entry name" value="ABC2_membrane"/>
    <property type="match status" value="1"/>
</dbReference>
<dbReference type="GO" id="GO:0140359">
    <property type="term" value="F:ABC-type transporter activity"/>
    <property type="evidence" value="ECO:0007669"/>
    <property type="project" value="InterPro"/>
</dbReference>
<evidence type="ECO:0000313" key="11">
    <source>
        <dbReference type="EMBL" id="CDC73767.1"/>
    </source>
</evidence>
<feature type="transmembrane region" description="Helical" evidence="9">
    <location>
        <begin position="171"/>
        <end position="194"/>
    </location>
</feature>
<dbReference type="InterPro" id="IPR013525">
    <property type="entry name" value="ABC2_TM"/>
</dbReference>
<evidence type="ECO:0000256" key="3">
    <source>
        <dbReference type="ARBA" id="ARBA00022448"/>
    </source>
</evidence>
<feature type="domain" description="ABC transmembrane type-2" evidence="10">
    <location>
        <begin position="53"/>
        <end position="286"/>
    </location>
</feature>
<dbReference type="EMBL" id="CBFW010000178">
    <property type="protein sequence ID" value="CDC73767.1"/>
    <property type="molecule type" value="Genomic_DNA"/>
</dbReference>
<feature type="transmembrane region" description="Helical" evidence="9">
    <location>
        <begin position="52"/>
        <end position="74"/>
    </location>
</feature>
<keyword evidence="3 9" id="KW-0813">Transport</keyword>
<evidence type="ECO:0000256" key="6">
    <source>
        <dbReference type="ARBA" id="ARBA00022692"/>
    </source>
</evidence>
<dbReference type="PANTHER" id="PTHR30413">
    <property type="entry name" value="INNER MEMBRANE TRANSPORT PERMEASE"/>
    <property type="match status" value="1"/>
</dbReference>
<feature type="transmembrane region" description="Helical" evidence="9">
    <location>
        <begin position="206"/>
        <end position="230"/>
    </location>
</feature>
<keyword evidence="8 9" id="KW-0472">Membrane</keyword>
<dbReference type="STRING" id="1263015.BN580_01332"/>
<evidence type="ECO:0000256" key="5">
    <source>
        <dbReference type="ARBA" id="ARBA00022519"/>
    </source>
</evidence>
<keyword evidence="5" id="KW-0997">Cell inner membrane</keyword>
<gene>
    <name evidence="11" type="ORF">BN580_01332</name>
</gene>
<comment type="similarity">
    <text evidence="2 9">Belongs to the ABC-2 integral membrane protein family.</text>
</comment>
<proteinExistence type="inferred from homology"/>
<feature type="transmembrane region" description="Helical" evidence="9">
    <location>
        <begin position="141"/>
        <end position="165"/>
    </location>
</feature>